<evidence type="ECO:0000313" key="3">
    <source>
        <dbReference type="EMBL" id="TLG76664.1"/>
    </source>
</evidence>
<dbReference type="NCBIfam" id="NF006421">
    <property type="entry name" value="PRK08673.1"/>
    <property type="match status" value="1"/>
</dbReference>
<dbReference type="GO" id="GO:0009073">
    <property type="term" value="P:aromatic amino acid family biosynthetic process"/>
    <property type="evidence" value="ECO:0007669"/>
    <property type="project" value="InterPro"/>
</dbReference>
<dbReference type="GO" id="GO:0016832">
    <property type="term" value="F:aldehyde-lyase activity"/>
    <property type="evidence" value="ECO:0007669"/>
    <property type="project" value="InterPro"/>
</dbReference>
<reference evidence="3 4" key="1">
    <citation type="submission" date="2019-05" db="EMBL/GenBank/DDBJ databases">
        <title>Culicoidintestinum kansasii gen. nov., sp. nov. from the gastrointestinal tract of the biting midge, Culicoides sonorensis.</title>
        <authorList>
            <person name="Neupane S."/>
            <person name="Ghosh A."/>
            <person name="Gunther S."/>
            <person name="Martin K."/>
            <person name="Zurek L."/>
        </authorList>
    </citation>
    <scope>NUCLEOTIDE SEQUENCE [LARGE SCALE GENOMIC DNA]</scope>
    <source>
        <strain evidence="3 4">CS-1</strain>
    </source>
</reference>
<keyword evidence="1 3" id="KW-0808">Transferase</keyword>
<dbReference type="OrthoDB" id="9780456at2"/>
<dbReference type="InterPro" id="IPR052899">
    <property type="entry name" value="Class-I_DAHP_synthase"/>
</dbReference>
<evidence type="ECO:0000313" key="4">
    <source>
        <dbReference type="Proteomes" id="UP000306912"/>
    </source>
</evidence>
<dbReference type="PROSITE" id="PS51168">
    <property type="entry name" value="CHORISMATE_MUT_2"/>
    <property type="match status" value="1"/>
</dbReference>
<comment type="caution">
    <text evidence="3">The sequence shown here is derived from an EMBL/GenBank/DDBJ whole genome shotgun (WGS) entry which is preliminary data.</text>
</comment>
<dbReference type="InterPro" id="IPR036263">
    <property type="entry name" value="Chorismate_II_sf"/>
</dbReference>
<dbReference type="Gene3D" id="3.20.20.70">
    <property type="entry name" value="Aldolase class I"/>
    <property type="match status" value="1"/>
</dbReference>
<feature type="domain" description="Chorismate mutase" evidence="2">
    <location>
        <begin position="1"/>
        <end position="90"/>
    </location>
</feature>
<dbReference type="NCBIfam" id="NF009239">
    <property type="entry name" value="PRK12595.1"/>
    <property type="match status" value="1"/>
</dbReference>
<dbReference type="Proteomes" id="UP000306912">
    <property type="component" value="Unassembled WGS sequence"/>
</dbReference>
<dbReference type="EC" id="2.5.1.54" evidence="3"/>
<dbReference type="PANTHER" id="PTHR43018:SF1">
    <property type="entry name" value="PROTEIN AROA(G)"/>
    <property type="match status" value="1"/>
</dbReference>
<proteinExistence type="predicted"/>
<dbReference type="InParanoid" id="A0A5R8QFU9"/>
<dbReference type="GO" id="GO:0003849">
    <property type="term" value="F:3-deoxy-7-phosphoheptulonate synthase activity"/>
    <property type="evidence" value="ECO:0007669"/>
    <property type="project" value="UniProtKB-EC"/>
</dbReference>
<dbReference type="InterPro" id="IPR002701">
    <property type="entry name" value="CM_II_prokaryot"/>
</dbReference>
<dbReference type="SUPFAM" id="SSF48600">
    <property type="entry name" value="Chorismate mutase II"/>
    <property type="match status" value="1"/>
</dbReference>
<dbReference type="Pfam" id="PF00793">
    <property type="entry name" value="DAHP_synth_1"/>
    <property type="match status" value="1"/>
</dbReference>
<dbReference type="GO" id="GO:0046417">
    <property type="term" value="P:chorismate metabolic process"/>
    <property type="evidence" value="ECO:0007669"/>
    <property type="project" value="InterPro"/>
</dbReference>
<sequence length="355" mass="38696">MSESLEDLRSQITEISLELVRLLNERAAIALKIGAAKRKQGHSNLYDPIREAKLLKQLLEASEGPLADDALAHLFKEVFKTSLALQVEDAHKQLLVESKRATAVHIGPVSFGEAPVIIAGPCAIETEEQITEIFAFLSGLDVQIVRAGAFKPRTSPYDFQGLGIDGLKMASRIAKQYGLLLVSEIMDADSLEEALPYLDAVQIGARNMQNFSLLKAAGAINKPIILKRGLSATIEEFTLAAEYIVASGNDQVILCERGIRTFETATRNTLDISAVAILKERLELPIIVDVSHAAGRKDILLPLAKAGIAVGGDGIMIETHPQPSIALSDAQQQLNMTEFASFYRELKKFINEVKK</sequence>
<dbReference type="SUPFAM" id="SSF51569">
    <property type="entry name" value="Aldolase"/>
    <property type="match status" value="1"/>
</dbReference>
<accession>A0A5R8QFU9</accession>
<dbReference type="InterPro" id="IPR006218">
    <property type="entry name" value="DAHP1/KDSA"/>
</dbReference>
<dbReference type="PANTHER" id="PTHR43018">
    <property type="entry name" value="PHOSPHO-2-DEHYDRO-3-DEOXYHEPTONATE ALDOLASE"/>
    <property type="match status" value="1"/>
</dbReference>
<dbReference type="Gene3D" id="1.20.59.10">
    <property type="entry name" value="Chorismate mutase"/>
    <property type="match status" value="1"/>
</dbReference>
<dbReference type="AlphaFoldDB" id="A0A5R8QFU9"/>
<dbReference type="Pfam" id="PF01817">
    <property type="entry name" value="CM_2"/>
    <property type="match status" value="1"/>
</dbReference>
<evidence type="ECO:0000259" key="2">
    <source>
        <dbReference type="PROSITE" id="PS51168"/>
    </source>
</evidence>
<dbReference type="InterPro" id="IPR013785">
    <property type="entry name" value="Aldolase_TIM"/>
</dbReference>
<dbReference type="RefSeq" id="WP_138190301.1">
    <property type="nucleotide sequence ID" value="NZ_VBWP01000002.1"/>
</dbReference>
<keyword evidence="4" id="KW-1185">Reference proteome</keyword>
<name>A0A5R8QFU9_9FIRM</name>
<protein>
    <submittedName>
        <fullName evidence="3">3-deoxy-7-phosphoheptulonate synthase</fullName>
        <ecNumber evidence="3">2.5.1.54</ecNumber>
    </submittedName>
</protein>
<dbReference type="EMBL" id="VBWP01000002">
    <property type="protein sequence ID" value="TLG76664.1"/>
    <property type="molecule type" value="Genomic_DNA"/>
</dbReference>
<dbReference type="NCBIfam" id="TIGR01361">
    <property type="entry name" value="DAHP_synth_Bsub"/>
    <property type="match status" value="1"/>
</dbReference>
<dbReference type="FunCoup" id="A0A5R8QFU9">
    <property type="interactions" value="247"/>
</dbReference>
<dbReference type="InterPro" id="IPR006268">
    <property type="entry name" value="DAHP_syn_2"/>
</dbReference>
<dbReference type="SMART" id="SM00830">
    <property type="entry name" value="CM_2"/>
    <property type="match status" value="1"/>
</dbReference>
<gene>
    <name evidence="3" type="primary">aroF</name>
    <name evidence="3" type="ORF">FEZ08_03355</name>
</gene>
<dbReference type="InterPro" id="IPR036979">
    <property type="entry name" value="CM_dom_sf"/>
</dbReference>
<dbReference type="GO" id="GO:0004106">
    <property type="term" value="F:chorismate mutase activity"/>
    <property type="evidence" value="ECO:0007669"/>
    <property type="project" value="InterPro"/>
</dbReference>
<organism evidence="3 4">
    <name type="scientific">Culicoidibacter larvae</name>
    <dbReference type="NCBI Taxonomy" id="2579976"/>
    <lineage>
        <taxon>Bacteria</taxon>
        <taxon>Bacillati</taxon>
        <taxon>Bacillota</taxon>
        <taxon>Culicoidibacteria</taxon>
        <taxon>Culicoidibacterales</taxon>
        <taxon>Culicoidibacteraceae</taxon>
        <taxon>Culicoidibacter</taxon>
    </lineage>
</organism>
<evidence type="ECO:0000256" key="1">
    <source>
        <dbReference type="ARBA" id="ARBA00022679"/>
    </source>
</evidence>